<comment type="caution">
    <text evidence="9">The sequence shown here is derived from an EMBL/GenBank/DDBJ whole genome shotgun (WGS) entry which is preliminary data.</text>
</comment>
<keyword evidence="2" id="KW-0813">Transport</keyword>
<feature type="transmembrane region" description="Helical" evidence="7">
    <location>
        <begin position="147"/>
        <end position="171"/>
    </location>
</feature>
<dbReference type="AlphaFoldDB" id="A0A7K0CHQ3"/>
<keyword evidence="3" id="KW-1003">Cell membrane</keyword>
<evidence type="ECO:0000313" key="10">
    <source>
        <dbReference type="Proteomes" id="UP000466345"/>
    </source>
</evidence>
<gene>
    <name evidence="9" type="ORF">SRB5_29820</name>
</gene>
<evidence type="ECO:0000256" key="6">
    <source>
        <dbReference type="ARBA" id="ARBA00023136"/>
    </source>
</evidence>
<feature type="transmembrane region" description="Helical" evidence="7">
    <location>
        <begin position="218"/>
        <end position="236"/>
    </location>
</feature>
<dbReference type="PROSITE" id="PS50850">
    <property type="entry name" value="MFS"/>
    <property type="match status" value="1"/>
</dbReference>
<evidence type="ECO:0000256" key="2">
    <source>
        <dbReference type="ARBA" id="ARBA00022448"/>
    </source>
</evidence>
<keyword evidence="5 7" id="KW-1133">Transmembrane helix</keyword>
<dbReference type="InterPro" id="IPR010290">
    <property type="entry name" value="TM_effector"/>
</dbReference>
<feature type="transmembrane region" description="Helical" evidence="7">
    <location>
        <begin position="341"/>
        <end position="359"/>
    </location>
</feature>
<name>A0A7K0CHQ3_9ACTN</name>
<evidence type="ECO:0000256" key="4">
    <source>
        <dbReference type="ARBA" id="ARBA00022692"/>
    </source>
</evidence>
<evidence type="ECO:0000259" key="8">
    <source>
        <dbReference type="PROSITE" id="PS50850"/>
    </source>
</evidence>
<comment type="subcellular location">
    <subcellularLocation>
        <location evidence="1">Cell membrane</location>
        <topology evidence="1">Multi-pass membrane protein</topology>
    </subcellularLocation>
</comment>
<accession>A0A7K0CHQ3</accession>
<evidence type="ECO:0000256" key="3">
    <source>
        <dbReference type="ARBA" id="ARBA00022475"/>
    </source>
</evidence>
<feature type="transmembrane region" description="Helical" evidence="7">
    <location>
        <begin position="365"/>
        <end position="386"/>
    </location>
</feature>
<keyword evidence="4 7" id="KW-0812">Transmembrane</keyword>
<dbReference type="InterPro" id="IPR036259">
    <property type="entry name" value="MFS_trans_sf"/>
</dbReference>
<feature type="transmembrane region" description="Helical" evidence="7">
    <location>
        <begin position="80"/>
        <end position="109"/>
    </location>
</feature>
<feature type="transmembrane region" description="Helical" evidence="7">
    <location>
        <begin position="242"/>
        <end position="265"/>
    </location>
</feature>
<evidence type="ECO:0000256" key="5">
    <source>
        <dbReference type="ARBA" id="ARBA00022989"/>
    </source>
</evidence>
<feature type="transmembrane region" description="Helical" evidence="7">
    <location>
        <begin position="277"/>
        <end position="295"/>
    </location>
</feature>
<dbReference type="GO" id="GO:0022857">
    <property type="term" value="F:transmembrane transporter activity"/>
    <property type="evidence" value="ECO:0007669"/>
    <property type="project" value="InterPro"/>
</dbReference>
<keyword evidence="10" id="KW-1185">Reference proteome</keyword>
<dbReference type="EMBL" id="WEGJ01000009">
    <property type="protein sequence ID" value="MQY12843.1"/>
    <property type="molecule type" value="Genomic_DNA"/>
</dbReference>
<dbReference type="GO" id="GO:0005886">
    <property type="term" value="C:plasma membrane"/>
    <property type="evidence" value="ECO:0007669"/>
    <property type="project" value="UniProtKB-SubCell"/>
</dbReference>
<sequence length="419" mass="42954">MRLWSGESLSMFGAQISIVAVPLLAVNTLDATPFEMGVVNAAQFLPFLLFTLLAGVWVDQQRRRPLMIGANLGRAVVYSLIPLAIALGMLGIWGLAVLIFLAATMTVVFDLAYQSYLPSLVGTEHLVEANGKLEGSRSVATASGPGIAGLLVGLVSAPVTILVNAVTYLVAAVTAMRIRTPEEAPAPAGSQGSIPARIATGLRLVGRNPYLRAIAGEASTYNLFNQALWAALILYLTHELDFSPLTVGIVLAMSGVGAFLGSLVAGWCGRRFGLGRALLVAMLLGCASPLIIPAAPDSAYAVPVVALALLLNGAGVVICNIQVISLRQTAVSGEVLGRANAGYRFLVTGAAALGSLLGGTLGELFGLRATLVIGGLGTIAALGFFVGSPIPGLKDLSEITAAGAESGAKKAVGDEDPVV</sequence>
<feature type="transmembrane region" description="Helical" evidence="7">
    <location>
        <begin position="12"/>
        <end position="29"/>
    </location>
</feature>
<evidence type="ECO:0000313" key="9">
    <source>
        <dbReference type="EMBL" id="MQY12843.1"/>
    </source>
</evidence>
<evidence type="ECO:0000256" key="7">
    <source>
        <dbReference type="SAM" id="Phobius"/>
    </source>
</evidence>
<evidence type="ECO:0000256" key="1">
    <source>
        <dbReference type="ARBA" id="ARBA00004651"/>
    </source>
</evidence>
<dbReference type="PANTHER" id="PTHR23513:SF6">
    <property type="entry name" value="MAJOR FACILITATOR SUPERFAMILY ASSOCIATED DOMAIN-CONTAINING PROTEIN"/>
    <property type="match status" value="1"/>
</dbReference>
<protein>
    <recommendedName>
        <fullName evidence="8">Major facilitator superfamily (MFS) profile domain-containing protein</fullName>
    </recommendedName>
</protein>
<dbReference type="Proteomes" id="UP000466345">
    <property type="component" value="Unassembled WGS sequence"/>
</dbReference>
<organism evidence="9 10">
    <name type="scientific">Streptomyces smaragdinus</name>
    <dbReference type="NCBI Taxonomy" id="2585196"/>
    <lineage>
        <taxon>Bacteria</taxon>
        <taxon>Bacillati</taxon>
        <taxon>Actinomycetota</taxon>
        <taxon>Actinomycetes</taxon>
        <taxon>Kitasatosporales</taxon>
        <taxon>Streptomycetaceae</taxon>
        <taxon>Streptomyces</taxon>
    </lineage>
</organism>
<keyword evidence="6 7" id="KW-0472">Membrane</keyword>
<dbReference type="SUPFAM" id="SSF103473">
    <property type="entry name" value="MFS general substrate transporter"/>
    <property type="match status" value="1"/>
</dbReference>
<feature type="domain" description="Major facilitator superfamily (MFS) profile" evidence="8">
    <location>
        <begin position="211"/>
        <end position="419"/>
    </location>
</feature>
<feature type="transmembrane region" description="Helical" evidence="7">
    <location>
        <begin position="41"/>
        <end position="59"/>
    </location>
</feature>
<dbReference type="PANTHER" id="PTHR23513">
    <property type="entry name" value="INTEGRAL MEMBRANE EFFLUX PROTEIN-RELATED"/>
    <property type="match status" value="1"/>
</dbReference>
<dbReference type="Pfam" id="PF05977">
    <property type="entry name" value="MFS_3"/>
    <property type="match status" value="1"/>
</dbReference>
<reference evidence="9 10" key="1">
    <citation type="submission" date="2019-10" db="EMBL/GenBank/DDBJ databases">
        <title>Streptomyces smaragdinus sp. nov. and Streptomyces fabii sp. nov., isolated from the gut of fungus growing-termite Macrotermes natalensis.</title>
        <authorList>
            <person name="Schwitalla J."/>
            <person name="Benndorf R."/>
            <person name="Martin K."/>
            <person name="De Beer W."/>
            <person name="Kaster A.-K."/>
            <person name="Vollmers J."/>
            <person name="Poulsen M."/>
            <person name="Beemelmanns C."/>
        </authorList>
    </citation>
    <scope>NUCLEOTIDE SEQUENCE [LARGE SCALE GENOMIC DNA]</scope>
    <source>
        <strain evidence="9 10">RB5</strain>
    </source>
</reference>
<dbReference type="InterPro" id="IPR020846">
    <property type="entry name" value="MFS_dom"/>
</dbReference>
<proteinExistence type="predicted"/>
<dbReference type="CDD" id="cd06173">
    <property type="entry name" value="MFS_MefA_like"/>
    <property type="match status" value="1"/>
</dbReference>
<feature type="transmembrane region" description="Helical" evidence="7">
    <location>
        <begin position="301"/>
        <end position="321"/>
    </location>
</feature>
<dbReference type="Gene3D" id="1.20.1250.20">
    <property type="entry name" value="MFS general substrate transporter like domains"/>
    <property type="match status" value="1"/>
</dbReference>